<sequence>MNEQALKARLQKLQIWKQGDQRAPHKPLLILYALAEYQREKETMLPYEEVKPKLTDLLREFGPYRRSYHPEQPFVRLTRDGIWHLNKKADRIHLHNRMLLAEDVKGGFTKEVLELFEKNPLLIKEAAELILQDHFPETIHEDILTAVGLDLDLGAAYQLHKKKTRDPRFREKILRAYEHSCAVCGFNVRLGSQLVGVEAAHIKWHQMGGPDTEENGMALCSLHHKLFDRGVFTINPLRELLVSEEAHGSSGFQEWLMDYHGREIRSPIRPDYAPAENFMHWHVKEVFRGAERFVSD</sequence>
<dbReference type="AlphaFoldDB" id="A0A5C7F1H7"/>
<evidence type="ECO:0000313" key="4">
    <source>
        <dbReference type="Proteomes" id="UP000321816"/>
    </source>
</evidence>
<dbReference type="RefSeq" id="WP_147804551.1">
    <property type="nucleotide sequence ID" value="NZ_CP144914.1"/>
</dbReference>
<dbReference type="InterPro" id="IPR011396">
    <property type="entry name" value="PT_DNA_restrict"/>
</dbReference>
<dbReference type="Pfam" id="PF26340">
    <property type="entry name" value="DNA-SBD_ScoMcrA"/>
    <property type="match status" value="1"/>
</dbReference>
<dbReference type="OrthoDB" id="67788at2"/>
<reference evidence="3 4" key="1">
    <citation type="submission" date="2024-01" db="EMBL/GenBank/DDBJ databases">
        <title>Complete Genome Sequence of Alkalicoccus halolimnae BZ-SZ-XJ29T, a Moderately Halophilic Bacterium Isolated from a Salt Lake.</title>
        <authorList>
            <person name="Zhao B."/>
        </authorList>
    </citation>
    <scope>NUCLEOTIDE SEQUENCE [LARGE SCALE GENOMIC DNA]</scope>
    <source>
        <strain evidence="3 4">BZ-SZ-XJ29</strain>
    </source>
</reference>
<gene>
    <name evidence="3" type="ORF">FTX54_000925</name>
</gene>
<dbReference type="InterPro" id="IPR058813">
    <property type="entry name" value="DNA-SBD_ScoMcrA"/>
</dbReference>
<evidence type="ECO:0000259" key="1">
    <source>
        <dbReference type="Pfam" id="PF13391"/>
    </source>
</evidence>
<evidence type="ECO:0000313" key="3">
    <source>
        <dbReference type="EMBL" id="WWD80164.1"/>
    </source>
</evidence>
<keyword evidence="3" id="KW-0378">Hydrolase</keyword>
<dbReference type="REBASE" id="799981">
    <property type="entry name" value="Aha9ORF925P"/>
</dbReference>
<keyword evidence="3" id="KW-0540">Nuclease</keyword>
<name>A0A5C7F1H7_9BACI</name>
<proteinExistence type="predicted"/>
<dbReference type="KEGG" id="ahal:FTX54_000925"/>
<dbReference type="PIRSF" id="PIRSF030850">
    <property type="entry name" value="UCP030850"/>
    <property type="match status" value="1"/>
</dbReference>
<dbReference type="CDD" id="cd00085">
    <property type="entry name" value="HNHc"/>
    <property type="match status" value="1"/>
</dbReference>
<dbReference type="Pfam" id="PF13391">
    <property type="entry name" value="HNH_2"/>
    <property type="match status" value="1"/>
</dbReference>
<dbReference type="GO" id="GO:0004519">
    <property type="term" value="F:endonuclease activity"/>
    <property type="evidence" value="ECO:0007669"/>
    <property type="project" value="UniProtKB-KW"/>
</dbReference>
<dbReference type="Proteomes" id="UP000321816">
    <property type="component" value="Chromosome"/>
</dbReference>
<feature type="domain" description="ScoMcrA-like DNA sulfur-binding" evidence="2">
    <location>
        <begin position="4"/>
        <end position="150"/>
    </location>
</feature>
<dbReference type="NCBIfam" id="NF045808">
    <property type="entry name" value="PT-DNA_restrict"/>
    <property type="match status" value="1"/>
</dbReference>
<keyword evidence="4" id="KW-1185">Reference proteome</keyword>
<dbReference type="InterPro" id="IPR003615">
    <property type="entry name" value="HNH_nuc"/>
</dbReference>
<accession>A0A5C7F1H7</accession>
<feature type="domain" description="HNH nuclease" evidence="1">
    <location>
        <begin position="181"/>
        <end position="235"/>
    </location>
</feature>
<protein>
    <submittedName>
        <fullName evidence="3">HNH endonuclease</fullName>
    </submittedName>
</protein>
<evidence type="ECO:0000259" key="2">
    <source>
        <dbReference type="Pfam" id="PF26340"/>
    </source>
</evidence>
<dbReference type="Gene3D" id="1.10.30.50">
    <property type="match status" value="1"/>
</dbReference>
<keyword evidence="3" id="KW-0255">Endonuclease</keyword>
<dbReference type="EMBL" id="CP144914">
    <property type="protein sequence ID" value="WWD80164.1"/>
    <property type="molecule type" value="Genomic_DNA"/>
</dbReference>
<organism evidence="3 4">
    <name type="scientific">Alkalicoccus halolimnae</name>
    <dbReference type="NCBI Taxonomy" id="1667239"/>
    <lineage>
        <taxon>Bacteria</taxon>
        <taxon>Bacillati</taxon>
        <taxon>Bacillota</taxon>
        <taxon>Bacilli</taxon>
        <taxon>Bacillales</taxon>
        <taxon>Bacillaceae</taxon>
        <taxon>Alkalicoccus</taxon>
    </lineage>
</organism>